<dbReference type="Pfam" id="PF02618">
    <property type="entry name" value="YceG"/>
    <property type="match status" value="1"/>
</dbReference>
<evidence type="ECO:0000313" key="9">
    <source>
        <dbReference type="EMBL" id="MVX61159.1"/>
    </source>
</evidence>
<dbReference type="GO" id="GO:0009252">
    <property type="term" value="P:peptidoglycan biosynthetic process"/>
    <property type="evidence" value="ECO:0007669"/>
    <property type="project" value="UniProtKB-UniRule"/>
</dbReference>
<keyword evidence="5 7" id="KW-0456">Lyase</keyword>
<keyword evidence="3 7" id="KW-1133">Transmembrane helix</keyword>
<keyword evidence="6 7" id="KW-0961">Cell wall biogenesis/degradation</keyword>
<keyword evidence="1 7" id="KW-1003">Cell membrane</keyword>
<dbReference type="EMBL" id="WSRR01000014">
    <property type="protein sequence ID" value="MVX61159.1"/>
    <property type="molecule type" value="Genomic_DNA"/>
</dbReference>
<protein>
    <recommendedName>
        <fullName evidence="7">Endolytic murein transglycosylase</fullName>
        <ecNumber evidence="7">4.2.2.29</ecNumber>
    </recommendedName>
    <alternativeName>
        <fullName evidence="7">Peptidoglycan lytic transglycosylase</fullName>
    </alternativeName>
    <alternativeName>
        <fullName evidence="7">Peptidoglycan polymerization terminase</fullName>
    </alternativeName>
</protein>
<proteinExistence type="inferred from homology"/>
<evidence type="ECO:0000256" key="3">
    <source>
        <dbReference type="ARBA" id="ARBA00022989"/>
    </source>
</evidence>
<reference evidence="9 10" key="1">
    <citation type="submission" date="2019-12" db="EMBL/GenBank/DDBJ databases">
        <title>Microbes associate with the intestines of laboratory mice.</title>
        <authorList>
            <person name="Navarre W."/>
            <person name="Wong E."/>
        </authorList>
    </citation>
    <scope>NUCLEOTIDE SEQUENCE [LARGE SCALE GENOMIC DNA]</scope>
    <source>
        <strain evidence="9 10">NM66_B29</strain>
    </source>
</reference>
<dbReference type="NCBIfam" id="TIGR00247">
    <property type="entry name" value="endolytic transglycosylase MltG"/>
    <property type="match status" value="1"/>
</dbReference>
<comment type="subcellular location">
    <subcellularLocation>
        <location evidence="7">Cell membrane</location>
        <topology evidence="7">Single-pass membrane protein</topology>
    </subcellularLocation>
</comment>
<feature type="site" description="Important for catalytic activity" evidence="7">
    <location>
        <position position="267"/>
    </location>
</feature>
<keyword evidence="2 7" id="KW-0812">Transmembrane</keyword>
<feature type="transmembrane region" description="Helical" evidence="7">
    <location>
        <begin position="46"/>
        <end position="65"/>
    </location>
</feature>
<evidence type="ECO:0000256" key="5">
    <source>
        <dbReference type="ARBA" id="ARBA00023239"/>
    </source>
</evidence>
<comment type="similarity">
    <text evidence="7">Belongs to the transglycosylase MltG family.</text>
</comment>
<dbReference type="PANTHER" id="PTHR30518:SF2">
    <property type="entry name" value="ENDOLYTIC MUREIN TRANSGLYCOSYLASE"/>
    <property type="match status" value="1"/>
</dbReference>
<accession>A0A6N8JQ47</accession>
<evidence type="ECO:0000256" key="8">
    <source>
        <dbReference type="SAM" id="MobiDB-lite"/>
    </source>
</evidence>
<dbReference type="GO" id="GO:0008932">
    <property type="term" value="F:lytic endotransglycosylase activity"/>
    <property type="evidence" value="ECO:0007669"/>
    <property type="project" value="UniProtKB-UniRule"/>
</dbReference>
<sequence length="396" mass="42229">MALHKKTVTYSSRPTHAARAAHAKGDREFRTYDTSAIMPKRDPKPAIFVAVLIVIVLAVGAFFLFRGCTPQVELLPEGQSVEVTIEEGESASSIGEALVAAKLVATSQDFVNEVNRLEAASSLIPGTYTFAGGSTPEQLVQTIMAGPAFVGDKLAVPEDITREALAALVEEATGGRVTAQSFLDASSDASTYAGDYPFLETAGINSLEGFLFPKTYGVTEDMDAEAVVRMMLDQFAKETANLSYAFPESQGLNLYQTVTLASIVAKESSDDAEVRAHVAGVFYNRLASDRPYLESDATTAYVVGHDPTGEEVHADDPYSTYTNEGLPPTPICSPGLASLEAVCAPLETNDMFFYFAPDENGVVQHYFSETYEQHQQAIADHSGGTGNADAGDGGSE</sequence>
<dbReference type="GO" id="GO:0005886">
    <property type="term" value="C:plasma membrane"/>
    <property type="evidence" value="ECO:0007669"/>
    <property type="project" value="UniProtKB-SubCell"/>
</dbReference>
<evidence type="ECO:0000313" key="10">
    <source>
        <dbReference type="Proteomes" id="UP000463388"/>
    </source>
</evidence>
<gene>
    <name evidence="7 9" type="primary">mltG</name>
    <name evidence="9" type="ORF">GKZ27_06795</name>
</gene>
<comment type="catalytic activity">
    <reaction evidence="7">
        <text>a peptidoglycan chain = a peptidoglycan chain with N-acetyl-1,6-anhydromuramyl-[peptide] at the reducing end + a peptidoglycan chain with N-acetylglucosamine at the non-reducing end.</text>
        <dbReference type="EC" id="4.2.2.29"/>
    </reaction>
</comment>
<dbReference type="AlphaFoldDB" id="A0A6N8JQ47"/>
<evidence type="ECO:0000256" key="7">
    <source>
        <dbReference type="HAMAP-Rule" id="MF_02065"/>
    </source>
</evidence>
<dbReference type="HAMAP" id="MF_02065">
    <property type="entry name" value="MltG"/>
    <property type="match status" value="1"/>
</dbReference>
<dbReference type="OrthoDB" id="9814591at2"/>
<organism evidence="9 10">
    <name type="scientific">Adlercreutzia mucosicola</name>
    <dbReference type="NCBI Taxonomy" id="580026"/>
    <lineage>
        <taxon>Bacteria</taxon>
        <taxon>Bacillati</taxon>
        <taxon>Actinomycetota</taxon>
        <taxon>Coriobacteriia</taxon>
        <taxon>Eggerthellales</taxon>
        <taxon>Eggerthellaceae</taxon>
        <taxon>Adlercreutzia</taxon>
    </lineage>
</organism>
<comment type="caution">
    <text evidence="9">The sequence shown here is derived from an EMBL/GenBank/DDBJ whole genome shotgun (WGS) entry which is preliminary data.</text>
</comment>
<dbReference type="Proteomes" id="UP000463388">
    <property type="component" value="Unassembled WGS sequence"/>
</dbReference>
<keyword evidence="10" id="KW-1185">Reference proteome</keyword>
<dbReference type="RefSeq" id="WP_160346169.1">
    <property type="nucleotide sequence ID" value="NZ_WSRR01000014.1"/>
</dbReference>
<keyword evidence="4 7" id="KW-0472">Membrane</keyword>
<dbReference type="GO" id="GO:0071555">
    <property type="term" value="P:cell wall organization"/>
    <property type="evidence" value="ECO:0007669"/>
    <property type="project" value="UniProtKB-KW"/>
</dbReference>
<evidence type="ECO:0000256" key="6">
    <source>
        <dbReference type="ARBA" id="ARBA00023316"/>
    </source>
</evidence>
<name>A0A6N8JQ47_9ACTN</name>
<dbReference type="InterPro" id="IPR003770">
    <property type="entry name" value="MLTG-like"/>
</dbReference>
<comment type="function">
    <text evidence="7">Functions as a peptidoglycan terminase that cleaves nascent peptidoglycan strands endolytically to terminate their elongation.</text>
</comment>
<dbReference type="Gene3D" id="3.30.1490.480">
    <property type="entry name" value="Endolytic murein transglycosylase"/>
    <property type="match status" value="1"/>
</dbReference>
<dbReference type="EC" id="4.2.2.29" evidence="7"/>
<evidence type="ECO:0000256" key="2">
    <source>
        <dbReference type="ARBA" id="ARBA00022692"/>
    </source>
</evidence>
<feature type="region of interest" description="Disordered" evidence="8">
    <location>
        <begin position="1"/>
        <end position="24"/>
    </location>
</feature>
<evidence type="ECO:0000256" key="1">
    <source>
        <dbReference type="ARBA" id="ARBA00022475"/>
    </source>
</evidence>
<evidence type="ECO:0000256" key="4">
    <source>
        <dbReference type="ARBA" id="ARBA00023136"/>
    </source>
</evidence>
<dbReference type="PANTHER" id="PTHR30518">
    <property type="entry name" value="ENDOLYTIC MUREIN TRANSGLYCOSYLASE"/>
    <property type="match status" value="1"/>
</dbReference>